<proteinExistence type="predicted"/>
<organism evidence="5 6">
    <name type="scientific">Rotaria magnacalcarata</name>
    <dbReference type="NCBI Taxonomy" id="392030"/>
    <lineage>
        <taxon>Eukaryota</taxon>
        <taxon>Metazoa</taxon>
        <taxon>Spiralia</taxon>
        <taxon>Gnathifera</taxon>
        <taxon>Rotifera</taxon>
        <taxon>Eurotatoria</taxon>
        <taxon>Bdelloidea</taxon>
        <taxon>Philodinida</taxon>
        <taxon>Philodinidae</taxon>
        <taxon>Rotaria</taxon>
    </lineage>
</organism>
<evidence type="ECO:0000313" key="5">
    <source>
        <dbReference type="EMBL" id="CAF3972740.1"/>
    </source>
</evidence>
<dbReference type="PANTHER" id="PTHR23121:SF9">
    <property type="entry name" value="SODIUM-DEPENDENT GLUCOSE TRANSPORTER 1"/>
    <property type="match status" value="1"/>
</dbReference>
<keyword evidence="2 4" id="KW-1133">Transmembrane helix</keyword>
<dbReference type="AlphaFoldDB" id="A0A8S2MSU6"/>
<sequence>DLTTFYLTSLILGIALGLSYSGIDALYNRVWPQPTVSSIRWLHLLIALGAILSTLMLLPSTFSTDKDTSSIINTTQSLRPHREIFNNNTELLFNLSTSKSICLDSFCCYDQNNRNQTFICQESDRNNSIDCQNILSSCRTALLNICNMPCRIDRICTSNCSIEFMSPTTNKSSIIPVTVSQTSTSHHNKPQTAESDNDDLSQNYFYLKIRSSLHSITLIDLIYLFISLLFFLLAITYSIFAMKGETMGLLSMANLNPLSLLFIQPHRIVNNSNRQISLLSDRSSIKFVFLLVLFYFTLSGIENSCTYLTYLFGRRIQLSERNSLVFQICYLCGRLIDILINHTWFLVNKYLKKQSELISIKSLIFFRLLILFLICVSSLFHKILYYFVFFSIGFFLTSLPSLILYWIERDLSLNELLLRVILYTMLISEIMFPVIIFYKIEYFLQYYLLIGLCLLMILFIMMLYSSKKWQRNRLYRLLPTSMELDGVDAENDTDNEA</sequence>
<feature type="transmembrane region" description="Helical" evidence="4">
    <location>
        <begin position="359"/>
        <end position="380"/>
    </location>
</feature>
<feature type="transmembrane region" description="Helical" evidence="4">
    <location>
        <begin position="218"/>
        <end position="240"/>
    </location>
</feature>
<evidence type="ECO:0000256" key="1">
    <source>
        <dbReference type="ARBA" id="ARBA00022692"/>
    </source>
</evidence>
<feature type="non-terminal residue" evidence="5">
    <location>
        <position position="497"/>
    </location>
</feature>
<evidence type="ECO:0000313" key="6">
    <source>
        <dbReference type="Proteomes" id="UP000676336"/>
    </source>
</evidence>
<feature type="transmembrane region" description="Helical" evidence="4">
    <location>
        <begin position="41"/>
        <end position="58"/>
    </location>
</feature>
<feature type="transmembrane region" description="Helical" evidence="4">
    <location>
        <begin position="284"/>
        <end position="312"/>
    </location>
</feature>
<evidence type="ECO:0000256" key="3">
    <source>
        <dbReference type="ARBA" id="ARBA00023136"/>
    </source>
</evidence>
<feature type="transmembrane region" description="Helical" evidence="4">
    <location>
        <begin position="416"/>
        <end position="438"/>
    </location>
</feature>
<keyword evidence="3 4" id="KW-0472">Membrane</keyword>
<evidence type="ECO:0000256" key="4">
    <source>
        <dbReference type="SAM" id="Phobius"/>
    </source>
</evidence>
<dbReference type="Proteomes" id="UP000676336">
    <property type="component" value="Unassembled WGS sequence"/>
</dbReference>
<keyword evidence="1 4" id="KW-0812">Transmembrane</keyword>
<dbReference type="EMBL" id="CAJOBI010003546">
    <property type="protein sequence ID" value="CAF3972740.1"/>
    <property type="molecule type" value="Genomic_DNA"/>
</dbReference>
<feature type="transmembrane region" description="Helical" evidence="4">
    <location>
        <begin position="386"/>
        <end position="407"/>
    </location>
</feature>
<feature type="transmembrane region" description="Helical" evidence="4">
    <location>
        <begin position="444"/>
        <end position="464"/>
    </location>
</feature>
<evidence type="ECO:0000256" key="2">
    <source>
        <dbReference type="ARBA" id="ARBA00022989"/>
    </source>
</evidence>
<gene>
    <name evidence="5" type="ORF">SMN809_LOCUS10416</name>
</gene>
<accession>A0A8S2MSU6</accession>
<reference evidence="5" key="1">
    <citation type="submission" date="2021-02" db="EMBL/GenBank/DDBJ databases">
        <authorList>
            <person name="Nowell W R."/>
        </authorList>
    </citation>
    <scope>NUCLEOTIDE SEQUENCE</scope>
</reference>
<name>A0A8S2MSU6_9BILA</name>
<dbReference type="PANTHER" id="PTHR23121">
    <property type="entry name" value="SODIUM-DEPENDENT GLUCOSE TRANSPORTER 1"/>
    <property type="match status" value="1"/>
</dbReference>
<comment type="caution">
    <text evidence="5">The sequence shown here is derived from an EMBL/GenBank/DDBJ whole genome shotgun (WGS) entry which is preliminary data.</text>
</comment>
<protein>
    <submittedName>
        <fullName evidence="5">Uncharacterized protein</fullName>
    </submittedName>
</protein>